<dbReference type="SUPFAM" id="SSF56796">
    <property type="entry name" value="Dehydroquinate synthase-like"/>
    <property type="match status" value="1"/>
</dbReference>
<accession>A0ABX5M2M8</accession>
<dbReference type="Pfam" id="PF25137">
    <property type="entry name" value="ADH_Fe_C"/>
    <property type="match status" value="1"/>
</dbReference>
<dbReference type="PANTHER" id="PTHR11496">
    <property type="entry name" value="ALCOHOL DEHYDROGENASE"/>
    <property type="match status" value="1"/>
</dbReference>
<dbReference type="RefSeq" id="WP_110185495.1">
    <property type="nucleotide sequence ID" value="NZ_CP177354.1"/>
</dbReference>
<organism evidence="7 8">
    <name type="scientific">Pokkaliibacter plantistimulans</name>
    <dbReference type="NCBI Taxonomy" id="1635171"/>
    <lineage>
        <taxon>Bacteria</taxon>
        <taxon>Pseudomonadati</taxon>
        <taxon>Pseudomonadota</taxon>
        <taxon>Gammaproteobacteria</taxon>
        <taxon>Oceanospirillales</taxon>
        <taxon>Balneatrichaceae</taxon>
        <taxon>Pokkaliibacter</taxon>
    </lineage>
</organism>
<name>A0ABX5M2M8_9GAMM</name>
<dbReference type="CDD" id="cd08194">
    <property type="entry name" value="Fe-ADH-like"/>
    <property type="match status" value="1"/>
</dbReference>
<evidence type="ECO:0000313" key="7">
    <source>
        <dbReference type="EMBL" id="PXF33162.1"/>
    </source>
</evidence>
<feature type="domain" description="Fe-containing alcohol dehydrogenase-like C-terminal" evidence="6">
    <location>
        <begin position="187"/>
        <end position="384"/>
    </location>
</feature>
<comment type="caution">
    <text evidence="7">The sequence shown here is derived from an EMBL/GenBank/DDBJ whole genome shotgun (WGS) entry which is preliminary data.</text>
</comment>
<dbReference type="PROSITE" id="PS00913">
    <property type="entry name" value="ADH_IRON_1"/>
    <property type="match status" value="1"/>
</dbReference>
<comment type="cofactor">
    <cofactor evidence="1">
        <name>Fe cation</name>
        <dbReference type="ChEBI" id="CHEBI:24875"/>
    </cofactor>
</comment>
<evidence type="ECO:0000256" key="1">
    <source>
        <dbReference type="ARBA" id="ARBA00001962"/>
    </source>
</evidence>
<evidence type="ECO:0000256" key="4">
    <source>
        <dbReference type="ARBA" id="ARBA00023027"/>
    </source>
</evidence>
<dbReference type="InterPro" id="IPR001670">
    <property type="entry name" value="ADH_Fe/GldA"/>
</dbReference>
<dbReference type="Pfam" id="PF00465">
    <property type="entry name" value="Fe-ADH"/>
    <property type="match status" value="1"/>
</dbReference>
<dbReference type="Proteomes" id="UP000248090">
    <property type="component" value="Unassembled WGS sequence"/>
</dbReference>
<comment type="similarity">
    <text evidence="2">Belongs to the iron-containing alcohol dehydrogenase family.</text>
</comment>
<evidence type="ECO:0000256" key="2">
    <source>
        <dbReference type="ARBA" id="ARBA00007358"/>
    </source>
</evidence>
<evidence type="ECO:0000313" key="8">
    <source>
        <dbReference type="Proteomes" id="UP000248090"/>
    </source>
</evidence>
<sequence>MSSQIVLPRLMQIGGGAIQQITSTLHSLNCSRPLIVTDNMMVKLEYAAHIERLLAEHDITADVFSDTVPEPTMASILAGVEKAKSGNYDSIIALGGGSPIDSAKAIAILAKFGGEMRDYKFPRIVNEAGLPVIAIPTTAGTGSEVTRFTIITDETRDEKMLCVGLGFMPMAALVDYELTLSLPPRITADTGIDALTHAMEAYVSKKANPFSDAQALAAMRLIGPNLRQAYHDGKNAAAREAMMLGSTLAGVAFSNASVALVHGMSRPIGAFFHVPHGLSNAMLLPRVTAYSIPAAADRYADCARAIGVADSNDDDSTANQKLLDELVALNRELHVPSPEAFGIDRHKFFELMPTMAEQALASGSPGNNPRVPSAEEIIALYSELW</sequence>
<dbReference type="EMBL" id="LAPT01000001">
    <property type="protein sequence ID" value="PXF33162.1"/>
    <property type="molecule type" value="Genomic_DNA"/>
</dbReference>
<protein>
    <submittedName>
        <fullName evidence="7">Alcohol dehydrogenase</fullName>
    </submittedName>
</protein>
<evidence type="ECO:0000259" key="5">
    <source>
        <dbReference type="Pfam" id="PF00465"/>
    </source>
</evidence>
<evidence type="ECO:0000256" key="3">
    <source>
        <dbReference type="ARBA" id="ARBA00023002"/>
    </source>
</evidence>
<dbReference type="Gene3D" id="3.40.50.1970">
    <property type="match status" value="1"/>
</dbReference>
<proteinExistence type="inferred from homology"/>
<dbReference type="InterPro" id="IPR018211">
    <property type="entry name" value="ADH_Fe_CS"/>
</dbReference>
<dbReference type="Gene3D" id="1.20.1090.10">
    <property type="entry name" value="Dehydroquinate synthase-like - alpha domain"/>
    <property type="match status" value="1"/>
</dbReference>
<gene>
    <name evidence="7" type="ORF">WH50_00105</name>
</gene>
<evidence type="ECO:0000259" key="6">
    <source>
        <dbReference type="Pfam" id="PF25137"/>
    </source>
</evidence>
<dbReference type="InterPro" id="IPR039697">
    <property type="entry name" value="Alcohol_dehydrogenase_Fe"/>
</dbReference>
<keyword evidence="3" id="KW-0560">Oxidoreductase</keyword>
<dbReference type="InterPro" id="IPR056798">
    <property type="entry name" value="ADH_Fe_C"/>
</dbReference>
<keyword evidence="8" id="KW-1185">Reference proteome</keyword>
<reference evidence="7 8" key="1">
    <citation type="submission" date="2015-03" db="EMBL/GenBank/DDBJ databases">
        <authorList>
            <person name="Krishnan R."/>
            <person name="Midha S."/>
            <person name="Patil P.B."/>
            <person name="Rameshkumar N."/>
        </authorList>
    </citation>
    <scope>NUCLEOTIDE SEQUENCE [LARGE SCALE GENOMIC DNA]</scope>
    <source>
        <strain evidence="7 8">L1E11</strain>
    </source>
</reference>
<keyword evidence="4" id="KW-0520">NAD</keyword>
<feature type="domain" description="Alcohol dehydrogenase iron-type/glycerol dehydrogenase GldA" evidence="5">
    <location>
        <begin position="11"/>
        <end position="175"/>
    </location>
</feature>
<dbReference type="PANTHER" id="PTHR11496:SF102">
    <property type="entry name" value="ALCOHOL DEHYDROGENASE 4"/>
    <property type="match status" value="1"/>
</dbReference>